<feature type="compositionally biased region" description="Basic and acidic residues" evidence="1">
    <location>
        <begin position="268"/>
        <end position="279"/>
    </location>
</feature>
<comment type="caution">
    <text evidence="2">The sequence shown here is derived from an EMBL/GenBank/DDBJ whole genome shotgun (WGS) entry which is preliminary data.</text>
</comment>
<feature type="compositionally biased region" description="Low complexity" evidence="1">
    <location>
        <begin position="55"/>
        <end position="64"/>
    </location>
</feature>
<feature type="compositionally biased region" description="Basic and acidic residues" evidence="1">
    <location>
        <begin position="435"/>
        <end position="453"/>
    </location>
</feature>
<dbReference type="PANTHER" id="PTHR38702">
    <property type="entry name" value="CALPONIN-HOMOLOGY (CH) DOMAIN-CONTAINING PROTEIN"/>
    <property type="match status" value="1"/>
</dbReference>
<accession>A0AA38JI64</accession>
<evidence type="ECO:0000313" key="2">
    <source>
        <dbReference type="EMBL" id="KAJ3735564.1"/>
    </source>
</evidence>
<evidence type="ECO:0000256" key="1">
    <source>
        <dbReference type="SAM" id="MobiDB-lite"/>
    </source>
</evidence>
<feature type="region of interest" description="Disordered" evidence="1">
    <location>
        <begin position="1"/>
        <end position="96"/>
    </location>
</feature>
<gene>
    <name evidence="2" type="ORF">DFJ43DRAFT_1058330</name>
</gene>
<dbReference type="Proteomes" id="UP001176059">
    <property type="component" value="Unassembled WGS sequence"/>
</dbReference>
<proteinExistence type="predicted"/>
<feature type="compositionally biased region" description="Low complexity" evidence="1">
    <location>
        <begin position="24"/>
        <end position="48"/>
    </location>
</feature>
<reference evidence="2" key="2">
    <citation type="journal article" date="2023" name="Proc. Natl. Acad. Sci. U.S.A.">
        <title>A global phylogenomic analysis of the shiitake genus Lentinula.</title>
        <authorList>
            <person name="Sierra-Patev S."/>
            <person name="Min B."/>
            <person name="Naranjo-Ortiz M."/>
            <person name="Looney B."/>
            <person name="Konkel Z."/>
            <person name="Slot J.C."/>
            <person name="Sakamoto Y."/>
            <person name="Steenwyk J.L."/>
            <person name="Rokas A."/>
            <person name="Carro J."/>
            <person name="Camarero S."/>
            <person name="Ferreira P."/>
            <person name="Molpeceres G."/>
            <person name="Ruiz-Duenas F.J."/>
            <person name="Serrano A."/>
            <person name="Henrissat B."/>
            <person name="Drula E."/>
            <person name="Hughes K.W."/>
            <person name="Mata J.L."/>
            <person name="Ishikawa N.K."/>
            <person name="Vargas-Isla R."/>
            <person name="Ushijima S."/>
            <person name="Smith C.A."/>
            <person name="Donoghue J."/>
            <person name="Ahrendt S."/>
            <person name="Andreopoulos W."/>
            <person name="He G."/>
            <person name="LaButti K."/>
            <person name="Lipzen A."/>
            <person name="Ng V."/>
            <person name="Riley R."/>
            <person name="Sandor L."/>
            <person name="Barry K."/>
            <person name="Martinez A.T."/>
            <person name="Xiao Y."/>
            <person name="Gibbons J.G."/>
            <person name="Terashima K."/>
            <person name="Grigoriev I.V."/>
            <person name="Hibbett D."/>
        </authorList>
    </citation>
    <scope>NUCLEOTIDE SEQUENCE</scope>
    <source>
        <strain evidence="2">ET3784</strain>
    </source>
</reference>
<feature type="region of interest" description="Disordered" evidence="1">
    <location>
        <begin position="686"/>
        <end position="708"/>
    </location>
</feature>
<feature type="compositionally biased region" description="Pro residues" evidence="1">
    <location>
        <begin position="695"/>
        <end position="705"/>
    </location>
</feature>
<sequence length="755" mass="83911">MCSAPVCENYSECRTPDKVERHTSTTYSTMTSESSTPTTPSALTPESTGSTGQLSSPDTSSVSSGPGATKKSRRQTAFYPHVNSSNKTQKPFSRSAAKRESVMALGSIEHLQYYFTKAGLKSKKKPLDKPHYGLVPAIGSSIHSPGTSSITSISELQLPPTPVVANSRLDPILTPHVKSTEIDPDTLLPGVVDDLMTVSRAWCIDLDASELHDNHNPIDVLDVLQTTTRAIRSTRNYLLSQPDEFAGTRSFREHFRSNRLGPQGQSSRGDKSTTQHEPDPLTLIRRSALEVLSVLRELEEKTRLPLSDDAYDAQSDGGGSRAGAAGTSATHEEEELDAIHEVDRDTSVAFSLVQVNGRYETVPVWEDLDADSFSVDEDTKEKKDRWDERLVLGSGWLYQQNVTFGQLSTERRLVGEYLDLVDEVLFQGKKGAHGEQRGWAKEQRRMKDKERSRSRNSSKRRVSAGDVESHNTVHIGIGLGLGVGEASLGLGERRRVSTGMLPDLMERINLTDEPQQMEGISEEMENEENQIQADEYVEEEEDSAVEDDALPEWAKRLAFMNSDLDRTQSLLLSLLPSHLQSALSADPPSSSASAHASFLESLSSGQLLCVAYNTGVRKSKKPWGYINREGIHDILELQRAELERAERTGEGKKTGWTFRRSDNLRLWVGALKLRYMLPILVPSQTLSSTATSNPNTPPTHTPIPSPLRQKFPTNELPVMFDARIVAKQEEGWEEMLEAVVSRWMWRVVDEKRTEK</sequence>
<feature type="compositionally biased region" description="Polar residues" evidence="1">
    <location>
        <begin position="82"/>
        <end position="92"/>
    </location>
</feature>
<reference evidence="2" key="1">
    <citation type="submission" date="2022-08" db="EMBL/GenBank/DDBJ databases">
        <authorList>
            <consortium name="DOE Joint Genome Institute"/>
            <person name="Min B."/>
            <person name="Sierra-Patev S."/>
            <person name="Naranjo-Ortiz M."/>
            <person name="Looney B."/>
            <person name="Konkel Z."/>
            <person name="Slot J.C."/>
            <person name="Sakamoto Y."/>
            <person name="Steenwyk J.L."/>
            <person name="Rokas A."/>
            <person name="Carro J."/>
            <person name="Camarero S."/>
            <person name="Ferreira P."/>
            <person name="Molpeceres G."/>
            <person name="Ruiz-duenas F.J."/>
            <person name="Serrano A."/>
            <person name="Henrissat B."/>
            <person name="Drula E."/>
            <person name="Hughes K.W."/>
            <person name="Mata J.L."/>
            <person name="Ishikawa N.K."/>
            <person name="Vargas-Isla R."/>
            <person name="Ushijima S."/>
            <person name="Smith C.A."/>
            <person name="Ahrendt S."/>
            <person name="Andreopoulos W."/>
            <person name="He G."/>
            <person name="LaButti K."/>
            <person name="Lipzen A."/>
            <person name="Ng V."/>
            <person name="Riley R."/>
            <person name="Sandor L."/>
            <person name="Barry K."/>
            <person name="Martinez A.T."/>
            <person name="Xiao Y."/>
            <person name="Gibbons J.G."/>
            <person name="Terashima K."/>
            <person name="Hibbett D.S."/>
            <person name="Grigoriev I.V."/>
        </authorList>
    </citation>
    <scope>NUCLEOTIDE SEQUENCE</scope>
    <source>
        <strain evidence="2">ET3784</strain>
    </source>
</reference>
<protein>
    <submittedName>
        <fullName evidence="2">Uncharacterized protein</fullName>
    </submittedName>
</protein>
<dbReference type="EMBL" id="JANVFO010000009">
    <property type="protein sequence ID" value="KAJ3735564.1"/>
    <property type="molecule type" value="Genomic_DNA"/>
</dbReference>
<name>A0AA38JI64_9AGAR</name>
<feature type="compositionally biased region" description="Basic and acidic residues" evidence="1">
    <location>
        <begin position="14"/>
        <end position="23"/>
    </location>
</feature>
<dbReference type="AlphaFoldDB" id="A0AA38JI64"/>
<dbReference type="PANTHER" id="PTHR38702:SF1">
    <property type="entry name" value="CALPONIN-HOMOLOGY (CH) DOMAIN-CONTAINING PROTEIN"/>
    <property type="match status" value="1"/>
</dbReference>
<keyword evidence="3" id="KW-1185">Reference proteome</keyword>
<evidence type="ECO:0000313" key="3">
    <source>
        <dbReference type="Proteomes" id="UP001176059"/>
    </source>
</evidence>
<feature type="region of interest" description="Disordered" evidence="1">
    <location>
        <begin position="306"/>
        <end position="335"/>
    </location>
</feature>
<feature type="region of interest" description="Disordered" evidence="1">
    <location>
        <begin position="435"/>
        <end position="467"/>
    </location>
</feature>
<feature type="region of interest" description="Disordered" evidence="1">
    <location>
        <begin position="253"/>
        <end position="282"/>
    </location>
</feature>
<organism evidence="2 3">
    <name type="scientific">Lentinula guzmanii</name>
    <dbReference type="NCBI Taxonomy" id="2804957"/>
    <lineage>
        <taxon>Eukaryota</taxon>
        <taxon>Fungi</taxon>
        <taxon>Dikarya</taxon>
        <taxon>Basidiomycota</taxon>
        <taxon>Agaricomycotina</taxon>
        <taxon>Agaricomycetes</taxon>
        <taxon>Agaricomycetidae</taxon>
        <taxon>Agaricales</taxon>
        <taxon>Marasmiineae</taxon>
        <taxon>Omphalotaceae</taxon>
        <taxon>Lentinula</taxon>
    </lineage>
</organism>